<keyword evidence="14" id="KW-0449">Lipoprotein</keyword>
<organism evidence="18 19">
    <name type="scientific">Bacteroides ovatus (strain ATCC 8483 / DSM 1896 / JCM 5824 / BCRC 10623 / CCUG 4943 / NCTC 11153)</name>
    <dbReference type="NCBI Taxonomy" id="411476"/>
    <lineage>
        <taxon>Bacteria</taxon>
        <taxon>Pseudomonadati</taxon>
        <taxon>Bacteroidota</taxon>
        <taxon>Bacteroidia</taxon>
        <taxon>Bacteroidales</taxon>
        <taxon>Bacteroidaceae</taxon>
        <taxon>Bacteroides</taxon>
    </lineage>
</organism>
<evidence type="ECO:0000259" key="17">
    <source>
        <dbReference type="Pfam" id="PF22461"/>
    </source>
</evidence>
<dbReference type="Pfam" id="PF22461">
    <property type="entry name" value="SLBB_2"/>
    <property type="match status" value="1"/>
</dbReference>
<evidence type="ECO:0000256" key="5">
    <source>
        <dbReference type="ARBA" id="ARBA00022597"/>
    </source>
</evidence>
<reference evidence="19" key="2">
    <citation type="submission" date="2007-04" db="EMBL/GenBank/DDBJ databases">
        <title>Draft genome sequence of Bacteroides ovatus (ATCC 8483).</title>
        <authorList>
            <person name="Sudarsanam P."/>
            <person name="Ley R."/>
            <person name="Guruge J."/>
            <person name="Turnbaugh P.J."/>
            <person name="Mahowald M."/>
            <person name="Liep D."/>
            <person name="Gordon J."/>
        </authorList>
    </citation>
    <scope>NUCLEOTIDE SEQUENCE [LARGE SCALE GENOMIC DNA]</scope>
    <source>
        <strain evidence="19">ATCC 8483 / DSM 1896 / JCM 5824 / BCRC 10623 / CCUG 4943 / NCTC 11153</strain>
    </source>
</reference>
<keyword evidence="12" id="KW-0564">Palmitate</keyword>
<evidence type="ECO:0000256" key="6">
    <source>
        <dbReference type="ARBA" id="ARBA00022692"/>
    </source>
</evidence>
<dbReference type="GO" id="GO:0015288">
    <property type="term" value="F:porin activity"/>
    <property type="evidence" value="ECO:0007669"/>
    <property type="project" value="UniProtKB-KW"/>
</dbReference>
<evidence type="ECO:0000256" key="11">
    <source>
        <dbReference type="ARBA" id="ARBA00023136"/>
    </source>
</evidence>
<keyword evidence="10" id="KW-0626">Porin</keyword>
<evidence type="ECO:0000256" key="15">
    <source>
        <dbReference type="SAM" id="Phobius"/>
    </source>
</evidence>
<protein>
    <submittedName>
        <fullName evidence="18">Polysaccharide biosynthesis/export protein</fullName>
    </submittedName>
</protein>
<feature type="transmembrane region" description="Helical" evidence="15">
    <location>
        <begin position="270"/>
        <end position="289"/>
    </location>
</feature>
<keyword evidence="11 15" id="KW-0472">Membrane</keyword>
<dbReference type="PANTHER" id="PTHR33619">
    <property type="entry name" value="POLYSACCHARIDE EXPORT PROTEIN GFCE-RELATED"/>
    <property type="match status" value="1"/>
</dbReference>
<keyword evidence="6 15" id="KW-0812">Transmembrane</keyword>
<proteinExistence type="inferred from homology"/>
<accession>A0AAN3A5H2</accession>
<keyword evidence="8" id="KW-0625">Polysaccharide transport</keyword>
<dbReference type="GO" id="GO:0046930">
    <property type="term" value="C:pore complex"/>
    <property type="evidence" value="ECO:0007669"/>
    <property type="project" value="UniProtKB-KW"/>
</dbReference>
<evidence type="ECO:0000313" key="18">
    <source>
        <dbReference type="EMBL" id="EDO10241.1"/>
    </source>
</evidence>
<feature type="domain" description="SLBB" evidence="17">
    <location>
        <begin position="172"/>
        <end position="252"/>
    </location>
</feature>
<dbReference type="InterPro" id="IPR054765">
    <property type="entry name" value="SLBB_dom"/>
</dbReference>
<keyword evidence="4" id="KW-1134">Transmembrane beta strand</keyword>
<evidence type="ECO:0000256" key="3">
    <source>
        <dbReference type="ARBA" id="ARBA00022448"/>
    </source>
</evidence>
<dbReference type="Gene3D" id="3.30.1950.10">
    <property type="entry name" value="wza like domain"/>
    <property type="match status" value="1"/>
</dbReference>
<dbReference type="InterPro" id="IPR049712">
    <property type="entry name" value="Poly_export"/>
</dbReference>
<keyword evidence="3" id="KW-0813">Transport</keyword>
<dbReference type="GO" id="GO:0015159">
    <property type="term" value="F:polysaccharide transmembrane transporter activity"/>
    <property type="evidence" value="ECO:0007669"/>
    <property type="project" value="InterPro"/>
</dbReference>
<comment type="subcellular location">
    <subcellularLocation>
        <location evidence="1">Cell outer membrane</location>
        <topology evidence="1">Multi-pass membrane protein</topology>
    </subcellularLocation>
</comment>
<evidence type="ECO:0000256" key="10">
    <source>
        <dbReference type="ARBA" id="ARBA00023114"/>
    </source>
</evidence>
<evidence type="ECO:0000256" key="8">
    <source>
        <dbReference type="ARBA" id="ARBA00023047"/>
    </source>
</evidence>
<dbReference type="AlphaFoldDB" id="A0AAN3A5H2"/>
<evidence type="ECO:0000256" key="12">
    <source>
        <dbReference type="ARBA" id="ARBA00023139"/>
    </source>
</evidence>
<dbReference type="InterPro" id="IPR003715">
    <property type="entry name" value="Poly_export_N"/>
</dbReference>
<reference evidence="18 19" key="1">
    <citation type="submission" date="2007-03" db="EMBL/GenBank/DDBJ databases">
        <authorList>
            <person name="Fulton L."/>
            <person name="Clifton S."/>
            <person name="Fulton B."/>
            <person name="Xu J."/>
            <person name="Minx P."/>
            <person name="Pepin K.H."/>
            <person name="Johnson M."/>
            <person name="Thiruvilangam P."/>
            <person name="Bhonagiri V."/>
            <person name="Nash W.E."/>
            <person name="Mardis E.R."/>
            <person name="Wilson R.K."/>
        </authorList>
    </citation>
    <scope>NUCLEOTIDE SEQUENCE [LARGE SCALE GENOMIC DNA]</scope>
    <source>
        <strain evidence="19">ATCC 8483 / DSM 1896 / JCM 5824 / BCRC 10623 / CCUG 4943 / NCTC 11153</strain>
    </source>
</reference>
<keyword evidence="5" id="KW-0762">Sugar transport</keyword>
<evidence type="ECO:0000256" key="14">
    <source>
        <dbReference type="ARBA" id="ARBA00023288"/>
    </source>
</evidence>
<sequence>MKCWIKNNKLENFMNKPFYMYMSVQGMGRNVLVCLITILLFVSCQSYKKVPYLQDAEIVQQTVQHENLYDAKIMPKDLLTIVVSCTSPELAVPFNLTVASPGSVAIGNTQLTTQPVLQPYLVDNEGKINFPVLGELKVGGLTKKEAEQLIIEKLKPYIKEAPIVTVRMVNYKISVLGEVARPGTFTINNEKVNLLEALAMAGDMTVWGLRDNVKLIREGADGKQQIITLDLNSAETILSPYYWLQQNDIVYVTPNKAKARNSDIGNSTSLWFSATSILVSLASLLVTIFK</sequence>
<evidence type="ECO:0000256" key="4">
    <source>
        <dbReference type="ARBA" id="ARBA00022452"/>
    </source>
</evidence>
<evidence type="ECO:0000256" key="9">
    <source>
        <dbReference type="ARBA" id="ARBA00023065"/>
    </source>
</evidence>
<comment type="caution">
    <text evidence="18">The sequence shown here is derived from an EMBL/GenBank/DDBJ whole genome shotgun (WGS) entry which is preliminary data.</text>
</comment>
<evidence type="ECO:0000256" key="2">
    <source>
        <dbReference type="ARBA" id="ARBA00009450"/>
    </source>
</evidence>
<evidence type="ECO:0000256" key="13">
    <source>
        <dbReference type="ARBA" id="ARBA00023237"/>
    </source>
</evidence>
<dbReference type="Pfam" id="PF02563">
    <property type="entry name" value="Poly_export"/>
    <property type="match status" value="1"/>
</dbReference>
<feature type="domain" description="Polysaccharide export protein N-terminal" evidence="16">
    <location>
        <begin position="69"/>
        <end position="168"/>
    </location>
</feature>
<evidence type="ECO:0000256" key="1">
    <source>
        <dbReference type="ARBA" id="ARBA00004571"/>
    </source>
</evidence>
<evidence type="ECO:0000256" key="7">
    <source>
        <dbReference type="ARBA" id="ARBA00022729"/>
    </source>
</evidence>
<evidence type="ECO:0000313" key="19">
    <source>
        <dbReference type="Proteomes" id="UP000005475"/>
    </source>
</evidence>
<comment type="similarity">
    <text evidence="2">Belongs to the BexD/CtrA/VexA family.</text>
</comment>
<dbReference type="EMBL" id="AAXF02000052">
    <property type="protein sequence ID" value="EDO10241.1"/>
    <property type="molecule type" value="Genomic_DNA"/>
</dbReference>
<keyword evidence="9" id="KW-0406">Ion transport</keyword>
<name>A0AAN3A5H2_BACO1</name>
<dbReference type="PANTHER" id="PTHR33619:SF3">
    <property type="entry name" value="POLYSACCHARIDE EXPORT PROTEIN GFCE-RELATED"/>
    <property type="match status" value="1"/>
</dbReference>
<dbReference type="Proteomes" id="UP000005475">
    <property type="component" value="Unassembled WGS sequence"/>
</dbReference>
<keyword evidence="7" id="KW-0732">Signal</keyword>
<keyword evidence="13" id="KW-0998">Cell outer membrane</keyword>
<keyword evidence="15" id="KW-1133">Transmembrane helix</keyword>
<dbReference type="GO" id="GO:0006811">
    <property type="term" value="P:monoatomic ion transport"/>
    <property type="evidence" value="ECO:0007669"/>
    <property type="project" value="UniProtKB-KW"/>
</dbReference>
<evidence type="ECO:0000259" key="16">
    <source>
        <dbReference type="Pfam" id="PF02563"/>
    </source>
</evidence>
<gene>
    <name evidence="18" type="ORF">BACOVA_03687</name>
</gene>
<dbReference type="GO" id="GO:0009279">
    <property type="term" value="C:cell outer membrane"/>
    <property type="evidence" value="ECO:0007669"/>
    <property type="project" value="UniProtKB-SubCell"/>
</dbReference>